<feature type="compositionally biased region" description="Basic and acidic residues" evidence="1">
    <location>
        <begin position="284"/>
        <end position="319"/>
    </location>
</feature>
<dbReference type="AlphaFoldDB" id="X6NDG8"/>
<comment type="caution">
    <text evidence="2">The sequence shown here is derived from an EMBL/GenBank/DDBJ whole genome shotgun (WGS) entry which is preliminary data.</text>
</comment>
<accession>X6NDG8</accession>
<keyword evidence="3" id="KW-1185">Reference proteome</keyword>
<evidence type="ECO:0000313" key="3">
    <source>
        <dbReference type="Proteomes" id="UP000023152"/>
    </source>
</evidence>
<dbReference type="Proteomes" id="UP000023152">
    <property type="component" value="Unassembled WGS sequence"/>
</dbReference>
<feature type="region of interest" description="Disordered" evidence="1">
    <location>
        <begin position="281"/>
        <end position="319"/>
    </location>
</feature>
<dbReference type="EMBL" id="ASPP01009491">
    <property type="protein sequence ID" value="ETO24041.1"/>
    <property type="molecule type" value="Genomic_DNA"/>
</dbReference>
<evidence type="ECO:0000313" key="2">
    <source>
        <dbReference type="EMBL" id="ETO24041.1"/>
    </source>
</evidence>
<protein>
    <submittedName>
        <fullName evidence="2">Uncharacterized protein</fullName>
    </submittedName>
</protein>
<sequence length="319" mass="37496">MSELVHFSKDFVAYSSSTCILSRKTNEKRKRVSLRKASLYKFENQNQRRKRFRYCKEKGIKIRYKTFFRKRSSTPSFTLNKHNKLEICIFLKIKKNHGNNIFSELRKKYLSNMQSEIKITIPSKNWGANVLAGNKKQRFYFLTWIKLHAWNEQEVKKLVTFVEANSIKGCELLEMSSGDIEKDLECTKGIAEELHRLINIYNKNVENWTPLELSSVVEFLNIVVDADLRKSVATYIVRNGVIASEFKKWSGDDLKKKMGIEKGVLWLVRLSKYIAALSTNKTSTNDKERDARSENESEREKQREKDRKKEEDKKRSQKG</sequence>
<name>X6NDG8_RETFI</name>
<reference evidence="2 3" key="1">
    <citation type="journal article" date="2013" name="Curr. Biol.">
        <title>The Genome of the Foraminiferan Reticulomyxa filosa.</title>
        <authorList>
            <person name="Glockner G."/>
            <person name="Hulsmann N."/>
            <person name="Schleicher M."/>
            <person name="Noegel A.A."/>
            <person name="Eichinger L."/>
            <person name="Gallinger C."/>
            <person name="Pawlowski J."/>
            <person name="Sierra R."/>
            <person name="Euteneuer U."/>
            <person name="Pillet L."/>
            <person name="Moustafa A."/>
            <person name="Platzer M."/>
            <person name="Groth M."/>
            <person name="Szafranski K."/>
            <person name="Schliwa M."/>
        </authorList>
    </citation>
    <scope>NUCLEOTIDE SEQUENCE [LARGE SCALE GENOMIC DNA]</scope>
</reference>
<organism evidence="2 3">
    <name type="scientific">Reticulomyxa filosa</name>
    <dbReference type="NCBI Taxonomy" id="46433"/>
    <lineage>
        <taxon>Eukaryota</taxon>
        <taxon>Sar</taxon>
        <taxon>Rhizaria</taxon>
        <taxon>Retaria</taxon>
        <taxon>Foraminifera</taxon>
        <taxon>Monothalamids</taxon>
        <taxon>Reticulomyxidae</taxon>
        <taxon>Reticulomyxa</taxon>
    </lineage>
</organism>
<evidence type="ECO:0000256" key="1">
    <source>
        <dbReference type="SAM" id="MobiDB-lite"/>
    </source>
</evidence>
<gene>
    <name evidence="2" type="ORF">RFI_13118</name>
</gene>
<proteinExistence type="predicted"/>